<organism evidence="2 3">
    <name type="scientific">Ancylostoma ceylanicum</name>
    <dbReference type="NCBI Taxonomy" id="53326"/>
    <lineage>
        <taxon>Eukaryota</taxon>
        <taxon>Metazoa</taxon>
        <taxon>Ecdysozoa</taxon>
        <taxon>Nematoda</taxon>
        <taxon>Chromadorea</taxon>
        <taxon>Rhabditida</taxon>
        <taxon>Rhabditina</taxon>
        <taxon>Rhabditomorpha</taxon>
        <taxon>Strongyloidea</taxon>
        <taxon>Ancylostomatidae</taxon>
        <taxon>Ancylostomatinae</taxon>
        <taxon>Ancylostoma</taxon>
    </lineage>
</organism>
<dbReference type="Gene3D" id="3.30.70.270">
    <property type="match status" value="1"/>
</dbReference>
<feature type="compositionally biased region" description="Basic residues" evidence="1">
    <location>
        <begin position="565"/>
        <end position="576"/>
    </location>
</feature>
<dbReference type="Pfam" id="PF05380">
    <property type="entry name" value="Peptidase_A17"/>
    <property type="match status" value="1"/>
</dbReference>
<feature type="compositionally biased region" description="Low complexity" evidence="1">
    <location>
        <begin position="543"/>
        <end position="564"/>
    </location>
</feature>
<dbReference type="Gene3D" id="3.10.10.10">
    <property type="entry name" value="HIV Type 1 Reverse Transcriptase, subunit A, domain 1"/>
    <property type="match status" value="1"/>
</dbReference>
<dbReference type="CDD" id="cd01644">
    <property type="entry name" value="RT_pepA17"/>
    <property type="match status" value="1"/>
</dbReference>
<evidence type="ECO:0000313" key="3">
    <source>
        <dbReference type="Proteomes" id="UP000024635"/>
    </source>
</evidence>
<name>A0A016UUK9_9BILA</name>
<feature type="compositionally biased region" description="Polar residues" evidence="1">
    <location>
        <begin position="606"/>
        <end position="617"/>
    </location>
</feature>
<evidence type="ECO:0008006" key="4">
    <source>
        <dbReference type="Google" id="ProtNLM"/>
    </source>
</evidence>
<dbReference type="SUPFAM" id="SSF56672">
    <property type="entry name" value="DNA/RNA polymerases"/>
    <property type="match status" value="1"/>
</dbReference>
<dbReference type="InterPro" id="IPR008042">
    <property type="entry name" value="Retrotrans_Pao"/>
</dbReference>
<dbReference type="OrthoDB" id="5874425at2759"/>
<feature type="compositionally biased region" description="Basic residues" evidence="1">
    <location>
        <begin position="474"/>
        <end position="486"/>
    </location>
</feature>
<dbReference type="InterPro" id="IPR005312">
    <property type="entry name" value="DUF1759"/>
</dbReference>
<evidence type="ECO:0000256" key="1">
    <source>
        <dbReference type="SAM" id="MobiDB-lite"/>
    </source>
</evidence>
<dbReference type="InterPro" id="IPR043502">
    <property type="entry name" value="DNA/RNA_pol_sf"/>
</dbReference>
<dbReference type="EMBL" id="JARK01001364">
    <property type="protein sequence ID" value="EYC18143.1"/>
    <property type="molecule type" value="Genomic_DNA"/>
</dbReference>
<protein>
    <recommendedName>
        <fullName evidence="4">CCHC-type domain-containing protein</fullName>
    </recommendedName>
</protein>
<proteinExistence type="predicted"/>
<comment type="caution">
    <text evidence="2">The sequence shown here is derived from an EMBL/GenBank/DDBJ whole genome shotgun (WGS) entry which is preliminary data.</text>
</comment>
<accession>A0A016UUK9</accession>
<dbReference type="Pfam" id="PF03564">
    <property type="entry name" value="DUF1759"/>
    <property type="match status" value="1"/>
</dbReference>
<dbReference type="InterPro" id="IPR043128">
    <property type="entry name" value="Rev_trsase/Diguanyl_cyclase"/>
</dbReference>
<dbReference type="STRING" id="53326.A0A016UUK9"/>
<reference evidence="3" key="1">
    <citation type="journal article" date="2015" name="Nat. Genet.">
        <title>The genome and transcriptome of the zoonotic hookworm Ancylostoma ceylanicum identify infection-specific gene families.</title>
        <authorList>
            <person name="Schwarz E.M."/>
            <person name="Hu Y."/>
            <person name="Antoshechkin I."/>
            <person name="Miller M.M."/>
            <person name="Sternberg P.W."/>
            <person name="Aroian R.V."/>
        </authorList>
    </citation>
    <scope>NUCLEOTIDE SEQUENCE</scope>
    <source>
        <strain evidence="3">HY135</strain>
    </source>
</reference>
<evidence type="ECO:0000313" key="2">
    <source>
        <dbReference type="EMBL" id="EYC18143.1"/>
    </source>
</evidence>
<dbReference type="Proteomes" id="UP000024635">
    <property type="component" value="Unassembled WGS sequence"/>
</dbReference>
<sequence>MSKFGSVKSQITIAIRRVNRALDRIDESYLQPYSSGSSLRTQRAQLLERNSGMTCAKLTIENALDNLERRYETAQRFIEEQPNGDALAVELERHWEENGGDNSQNNAQRVISLLDSQIESELSLANEISEKLADTAAANDQPLLRMSSQDSLLAEVDASARNTANPRSSSAAVRSSAQVSAPQADNFVQLRKLELPTFDGDQGQFYDFWAKFQTMVHDNPTLTSASKFLHLASCLKGNAALVVESFDITNAENYELAIKALLKRYDRPDFTHQHFLQKLEDLSPSSASASSQRDTLCRIQACVLQLNRYEDTSQSLALKNIVRKKFPMATQLEVLKMEHQSGLRWSLDQLLSGFDKFIEELEGLDDSTQFPLHPSADDSAMNTASADEDADIRPTTPLAAYDPDICCFCASSNHCSSGCHRSMTPSNRRLVVDRYQLCYKCLVLGHVAANCSASNCNRCGKAHHPLLCLRNPSRRSLSRSPARRRSVSGSRLPRDSYRSSCGHHSSRNSSRESYHHRSSTSRDYSRSPVRRRSRDRDSHRSTRYSSPYSHRYSPSRRSPYSSPHRSPRRSSLRTYRRPSPYPSRSPPSVRFSDSQPTSHRSRRDSYSPSRNRPSIHQVSADAEYDAAIECYQSVKEAKARPSYTSPEHQPMFMIVPACARNMRTGSWDHVAILMDSGAQTSFITSATVSRLSLTPHGTRMLTTVSFGGFKETKGTPIVNVKLFDHTDQPFTATLYVKDVVAAPRQAQQLHPEDLSALNARRIDPDSLLVTQTVEPDILLGINYYWKVMFDDPPVVLPSGLVLSHTRSGPTVSERSVDSVARLWDLELLGITDDPDPSVDRDEDALVLKRFQNTAEEIGGYLYVQFPWKSSHPRLADNKLLALKRLESQYRSLGSNPQLWKDYAATFDDYLAQGIIEEVEEHQFDDHRVYYIPHQAVVKATSSTTKLRVVFDASSHYRNAPSLNDCLHSGPAILPDLVGILLRSRLAPLLLVSDVEKAFLQIRLQRSQRDATRFLWLRNPSQPPSPQNLRIFRFTRVPFGITASPFLLAASILYYLNRDPPSPLKKEIEQNTYVDNVILSANTPEDAIAKYRESKSLFTSMHMNLREFLCNSDVVNSAIAPSDRIKNASAVKLLGIPWKPGPDNLLIPLKIAHQPVSTKRTALCALSSTFDPRGLLVPFLAPFKIFMQDTWKKKYQWDDPLEKEDLLRWKLLVQDLKDLLPPVPRCVIPSDPSCKLELAVFGDASQRLNACCVYLICHSSVCTTSHLLMAKSRLGEIQPLTMPRIIGRSIGNS</sequence>
<dbReference type="PANTHER" id="PTHR47331:SF5">
    <property type="entry name" value="RIBONUCLEASE H"/>
    <property type="match status" value="1"/>
</dbReference>
<keyword evidence="3" id="KW-1185">Reference proteome</keyword>
<dbReference type="PANTHER" id="PTHR47331">
    <property type="entry name" value="PHD-TYPE DOMAIN-CONTAINING PROTEIN"/>
    <property type="match status" value="1"/>
</dbReference>
<gene>
    <name evidence="2" type="primary">Acey_s0028.g1698</name>
    <name evidence="2" type="ORF">Y032_0028g1698</name>
</gene>
<feature type="region of interest" description="Disordered" evidence="1">
    <location>
        <begin position="474"/>
        <end position="619"/>
    </location>
</feature>